<name>A0A0E9TJN6_ANGAN</name>
<reference evidence="1" key="2">
    <citation type="journal article" date="2015" name="Fish Shellfish Immunol.">
        <title>Early steps in the European eel (Anguilla anguilla)-Vibrio vulnificus interaction in the gills: Role of the RtxA13 toxin.</title>
        <authorList>
            <person name="Callol A."/>
            <person name="Pajuelo D."/>
            <person name="Ebbesson L."/>
            <person name="Teles M."/>
            <person name="MacKenzie S."/>
            <person name="Amaro C."/>
        </authorList>
    </citation>
    <scope>NUCLEOTIDE SEQUENCE</scope>
</reference>
<reference evidence="1" key="1">
    <citation type="submission" date="2014-11" db="EMBL/GenBank/DDBJ databases">
        <authorList>
            <person name="Amaro Gonzalez C."/>
        </authorList>
    </citation>
    <scope>NUCLEOTIDE SEQUENCE</scope>
</reference>
<dbReference type="AlphaFoldDB" id="A0A0E9TJN6"/>
<accession>A0A0E9TJN6</accession>
<evidence type="ECO:0000313" key="1">
    <source>
        <dbReference type="EMBL" id="JAH53110.1"/>
    </source>
</evidence>
<sequence>MSLNFFPTVFLHTETRERQGTRKNKNKIFTLKLPHVHYSDSFPIWLNSV</sequence>
<protein>
    <submittedName>
        <fullName evidence="1">Uncharacterized protein</fullName>
    </submittedName>
</protein>
<proteinExistence type="predicted"/>
<dbReference type="EMBL" id="GBXM01055467">
    <property type="protein sequence ID" value="JAH53110.1"/>
    <property type="molecule type" value="Transcribed_RNA"/>
</dbReference>
<organism evidence="1">
    <name type="scientific">Anguilla anguilla</name>
    <name type="common">European freshwater eel</name>
    <name type="synonym">Muraena anguilla</name>
    <dbReference type="NCBI Taxonomy" id="7936"/>
    <lineage>
        <taxon>Eukaryota</taxon>
        <taxon>Metazoa</taxon>
        <taxon>Chordata</taxon>
        <taxon>Craniata</taxon>
        <taxon>Vertebrata</taxon>
        <taxon>Euteleostomi</taxon>
        <taxon>Actinopterygii</taxon>
        <taxon>Neopterygii</taxon>
        <taxon>Teleostei</taxon>
        <taxon>Anguilliformes</taxon>
        <taxon>Anguillidae</taxon>
        <taxon>Anguilla</taxon>
    </lineage>
</organism>